<protein>
    <recommendedName>
        <fullName evidence="3">Thioesterase domain-containing protein</fullName>
    </recommendedName>
</protein>
<dbReference type="CDD" id="cd03443">
    <property type="entry name" value="PaaI_thioesterase"/>
    <property type="match status" value="1"/>
</dbReference>
<dbReference type="InterPro" id="IPR029069">
    <property type="entry name" value="HotDog_dom_sf"/>
</dbReference>
<evidence type="ECO:0000256" key="1">
    <source>
        <dbReference type="ARBA" id="ARBA00008324"/>
    </source>
</evidence>
<gene>
    <name evidence="4" type="ordered locus">CHU_1949</name>
</gene>
<dbReference type="PANTHER" id="PTHR21660">
    <property type="entry name" value="THIOESTERASE SUPERFAMILY MEMBER-RELATED"/>
    <property type="match status" value="1"/>
</dbReference>
<evidence type="ECO:0000256" key="2">
    <source>
        <dbReference type="ARBA" id="ARBA00022801"/>
    </source>
</evidence>
<dbReference type="Gene3D" id="3.10.129.10">
    <property type="entry name" value="Hotdog Thioesterase"/>
    <property type="match status" value="1"/>
</dbReference>
<sequence length="144" mass="15652">MNPRLTYIQDRIGKVVTDSPSEISNWLQMTPVLAENGKIIVTVPVRADMTNMMKSIHGGIVATILDDLCGTVCLISAEDFFYATVTLNVDYLRPAQIGDVLTCTAEVVRQGKSIINVHATLALPDGKLIARASSNLINTQVKTH</sequence>
<evidence type="ECO:0000313" key="4">
    <source>
        <dbReference type="EMBL" id="ABG59215.1"/>
    </source>
</evidence>
<dbReference type="OrthoDB" id="32575at2"/>
<dbReference type="NCBIfam" id="TIGR00369">
    <property type="entry name" value="unchar_dom_1"/>
    <property type="match status" value="1"/>
</dbReference>
<evidence type="ECO:0000313" key="5">
    <source>
        <dbReference type="Proteomes" id="UP000001822"/>
    </source>
</evidence>
<organism evidence="4 5">
    <name type="scientific">Cytophaga hutchinsonii (strain ATCC 33406 / DSM 1761 / CIP 103989 / NBRC 15051 / NCIMB 9469 / D465)</name>
    <dbReference type="NCBI Taxonomy" id="269798"/>
    <lineage>
        <taxon>Bacteria</taxon>
        <taxon>Pseudomonadati</taxon>
        <taxon>Bacteroidota</taxon>
        <taxon>Cytophagia</taxon>
        <taxon>Cytophagales</taxon>
        <taxon>Cytophagaceae</taxon>
        <taxon>Cytophaga</taxon>
    </lineage>
</organism>
<dbReference type="AlphaFoldDB" id="A0A6N4SSB4"/>
<evidence type="ECO:0000259" key="3">
    <source>
        <dbReference type="Pfam" id="PF03061"/>
    </source>
</evidence>
<dbReference type="Pfam" id="PF03061">
    <property type="entry name" value="4HBT"/>
    <property type="match status" value="1"/>
</dbReference>
<dbReference type="InterPro" id="IPR003736">
    <property type="entry name" value="PAAI_dom"/>
</dbReference>
<comment type="similarity">
    <text evidence="1">Belongs to the thioesterase PaaI family.</text>
</comment>
<proteinExistence type="inferred from homology"/>
<keyword evidence="2" id="KW-0378">Hydrolase</keyword>
<reference evidence="4 5" key="1">
    <citation type="journal article" date="2007" name="Appl. Environ. Microbiol.">
        <title>Genome sequence of the cellulolytic gliding bacterium Cytophaga hutchinsonii.</title>
        <authorList>
            <person name="Xie G."/>
            <person name="Bruce D.C."/>
            <person name="Challacombe J.F."/>
            <person name="Chertkov O."/>
            <person name="Detter J.C."/>
            <person name="Gilna P."/>
            <person name="Han C.S."/>
            <person name="Lucas S."/>
            <person name="Misra M."/>
            <person name="Myers G.L."/>
            <person name="Richardson P."/>
            <person name="Tapia R."/>
            <person name="Thayer N."/>
            <person name="Thompson L.S."/>
            <person name="Brettin T.S."/>
            <person name="Henrissat B."/>
            <person name="Wilson D.B."/>
            <person name="McBride M.J."/>
        </authorList>
    </citation>
    <scope>NUCLEOTIDE SEQUENCE [LARGE SCALE GENOMIC DNA]</scope>
    <source>
        <strain evidence="5">ATCC 33406 / DSM 1761 / CIP 103989 / NBRC 15051 / NCIMB 9469 / D465</strain>
    </source>
</reference>
<accession>A0A6N4SSB4</accession>
<dbReference type="InterPro" id="IPR039298">
    <property type="entry name" value="ACOT13"/>
</dbReference>
<dbReference type="KEGG" id="chu:CHU_1949"/>
<dbReference type="EMBL" id="CP000383">
    <property type="protein sequence ID" value="ABG59215.1"/>
    <property type="molecule type" value="Genomic_DNA"/>
</dbReference>
<dbReference type="InterPro" id="IPR006683">
    <property type="entry name" value="Thioestr_dom"/>
</dbReference>
<dbReference type="GO" id="GO:0047617">
    <property type="term" value="F:fatty acyl-CoA hydrolase activity"/>
    <property type="evidence" value="ECO:0007669"/>
    <property type="project" value="InterPro"/>
</dbReference>
<feature type="domain" description="Thioesterase" evidence="3">
    <location>
        <begin position="55"/>
        <end position="129"/>
    </location>
</feature>
<dbReference type="RefSeq" id="WP_011585332.1">
    <property type="nucleotide sequence ID" value="NC_008255.1"/>
</dbReference>
<dbReference type="PANTHER" id="PTHR21660:SF1">
    <property type="entry name" value="ACYL-COENZYME A THIOESTERASE 13"/>
    <property type="match status" value="1"/>
</dbReference>
<dbReference type="Proteomes" id="UP000001822">
    <property type="component" value="Chromosome"/>
</dbReference>
<keyword evidence="5" id="KW-1185">Reference proteome</keyword>
<dbReference type="SUPFAM" id="SSF54637">
    <property type="entry name" value="Thioesterase/thiol ester dehydrase-isomerase"/>
    <property type="match status" value="1"/>
</dbReference>
<name>A0A6N4SSB4_CYTH3</name>